<evidence type="ECO:0000313" key="7">
    <source>
        <dbReference type="Proteomes" id="UP000606115"/>
    </source>
</evidence>
<dbReference type="SMART" id="SM00478">
    <property type="entry name" value="ENDO3c"/>
    <property type="match status" value="1"/>
</dbReference>
<dbReference type="EMBL" id="BMKX01000002">
    <property type="protein sequence ID" value="GGJ53327.1"/>
    <property type="molecule type" value="Genomic_DNA"/>
</dbReference>
<protein>
    <recommendedName>
        <fullName evidence="2">DNA-3-methyladenine glycosylase II</fullName>
        <ecNumber evidence="2">3.2.2.21</ecNumber>
    </recommendedName>
</protein>
<accession>A0ABQ2DES2</accession>
<organism evidence="6 7">
    <name type="scientific">Glutamicibacter ardleyensis</name>
    <dbReference type="NCBI Taxonomy" id="225894"/>
    <lineage>
        <taxon>Bacteria</taxon>
        <taxon>Bacillati</taxon>
        <taxon>Actinomycetota</taxon>
        <taxon>Actinomycetes</taxon>
        <taxon>Micrococcales</taxon>
        <taxon>Micrococcaceae</taxon>
        <taxon>Glutamicibacter</taxon>
    </lineage>
</organism>
<keyword evidence="3" id="KW-0227">DNA damage</keyword>
<dbReference type="Proteomes" id="UP000606115">
    <property type="component" value="Unassembled WGS sequence"/>
</dbReference>
<evidence type="ECO:0000256" key="4">
    <source>
        <dbReference type="ARBA" id="ARBA00023204"/>
    </source>
</evidence>
<dbReference type="PANTHER" id="PTHR43003">
    <property type="entry name" value="DNA-3-METHYLADENINE GLYCOSYLASE"/>
    <property type="match status" value="1"/>
</dbReference>
<evidence type="ECO:0000259" key="5">
    <source>
        <dbReference type="SMART" id="SM00478"/>
    </source>
</evidence>
<comment type="caution">
    <text evidence="6">The sequence shown here is derived from an EMBL/GenBank/DDBJ whole genome shotgun (WGS) entry which is preliminary data.</text>
</comment>
<dbReference type="InterPro" id="IPR011257">
    <property type="entry name" value="DNA_glycosylase"/>
</dbReference>
<dbReference type="RefSeq" id="WP_188684174.1">
    <property type="nucleotide sequence ID" value="NZ_BMKX01000002.1"/>
</dbReference>
<proteinExistence type="predicted"/>
<evidence type="ECO:0000313" key="6">
    <source>
        <dbReference type="EMBL" id="GGJ53327.1"/>
    </source>
</evidence>
<sequence>MIFTLPVSGVLDIAHTLSVLKVHSLANQEILDFREATIKRVLRLGRDCYATKLWFSATEITVETQAPQRLQTELVKIINSWLGLEQAQQQDYAKLETLDALKPAVQRFPHLRLIGYPDLFEALMTTVLGQQISTSAARTLATRYVQEIGQLHECGLHVFPDALSTSEHTAEELQQIIRCPLSRAQTVQRVAHWYVHTGQYLAANQENFLDDLQTLKGVGPWTRDYVALRGLRQNSIFLRTDLVVKRSLTALGVKHNDTLQIPDGAGSLATVLLWALDAKKN</sequence>
<dbReference type="InterPro" id="IPR003265">
    <property type="entry name" value="HhH-GPD_domain"/>
</dbReference>
<dbReference type="GeneID" id="303303376"/>
<evidence type="ECO:0000256" key="3">
    <source>
        <dbReference type="ARBA" id="ARBA00022763"/>
    </source>
</evidence>
<keyword evidence="4" id="KW-0234">DNA repair</keyword>
<feature type="domain" description="HhH-GPD" evidence="5">
    <location>
        <begin position="128"/>
        <end position="278"/>
    </location>
</feature>
<dbReference type="EC" id="3.2.2.21" evidence="2"/>
<evidence type="ECO:0000256" key="1">
    <source>
        <dbReference type="ARBA" id="ARBA00000086"/>
    </source>
</evidence>
<dbReference type="PANTHER" id="PTHR43003:SF13">
    <property type="entry name" value="DNA-3-METHYLADENINE GLYCOSYLASE 2"/>
    <property type="match status" value="1"/>
</dbReference>
<gene>
    <name evidence="6" type="ORF">GCM10007173_09810</name>
</gene>
<reference evidence="7" key="1">
    <citation type="journal article" date="2019" name="Int. J. Syst. Evol. Microbiol.">
        <title>The Global Catalogue of Microorganisms (GCM) 10K type strain sequencing project: providing services to taxonomists for standard genome sequencing and annotation.</title>
        <authorList>
            <consortium name="The Broad Institute Genomics Platform"/>
            <consortium name="The Broad Institute Genome Sequencing Center for Infectious Disease"/>
            <person name="Wu L."/>
            <person name="Ma J."/>
        </authorList>
    </citation>
    <scope>NUCLEOTIDE SEQUENCE [LARGE SCALE GENOMIC DNA]</scope>
    <source>
        <strain evidence="7">CGMCC 1.3685</strain>
    </source>
</reference>
<dbReference type="InterPro" id="IPR051912">
    <property type="entry name" value="Alkylbase_DNA_Glycosylase/TA"/>
</dbReference>
<dbReference type="Gene3D" id="1.10.340.30">
    <property type="entry name" value="Hypothetical protein, domain 2"/>
    <property type="match status" value="1"/>
</dbReference>
<comment type="catalytic activity">
    <reaction evidence="1">
        <text>Hydrolysis of alkylated DNA, releasing 3-methyladenine, 3-methylguanine, 7-methylguanine and 7-methyladenine.</text>
        <dbReference type="EC" id="3.2.2.21"/>
    </reaction>
</comment>
<name>A0ABQ2DES2_9MICC</name>
<dbReference type="SUPFAM" id="SSF48150">
    <property type="entry name" value="DNA-glycosylase"/>
    <property type="match status" value="1"/>
</dbReference>
<keyword evidence="7" id="KW-1185">Reference proteome</keyword>
<evidence type="ECO:0000256" key="2">
    <source>
        <dbReference type="ARBA" id="ARBA00012000"/>
    </source>
</evidence>